<feature type="repeat" description="WD" evidence="5">
    <location>
        <begin position="1400"/>
        <end position="1421"/>
    </location>
</feature>
<evidence type="ECO:0000259" key="7">
    <source>
        <dbReference type="PROSITE" id="PS50011"/>
    </source>
</evidence>
<dbReference type="PROSITE" id="PS50072">
    <property type="entry name" value="CSA_PPIASE_2"/>
    <property type="match status" value="1"/>
</dbReference>
<dbReference type="SMART" id="SM00220">
    <property type="entry name" value="S_TKc"/>
    <property type="match status" value="1"/>
</dbReference>
<dbReference type="PROSITE" id="PS50082">
    <property type="entry name" value="WD_REPEATS_2"/>
    <property type="match status" value="4"/>
</dbReference>
<feature type="region of interest" description="Disordered" evidence="6">
    <location>
        <begin position="687"/>
        <end position="706"/>
    </location>
</feature>
<dbReference type="InterPro" id="IPR036322">
    <property type="entry name" value="WD40_repeat_dom_sf"/>
</dbReference>
<dbReference type="PROSITE" id="PS00108">
    <property type="entry name" value="PROTEIN_KINASE_ST"/>
    <property type="match status" value="1"/>
</dbReference>
<dbReference type="FunFam" id="3.30.200.20:FF:000576">
    <property type="entry name" value="CBN-SEK-1 protein"/>
    <property type="match status" value="1"/>
</dbReference>
<name>A0A6H5ICT6_9HYME</name>
<dbReference type="SMART" id="SM00320">
    <property type="entry name" value="WD40"/>
    <property type="match status" value="6"/>
</dbReference>
<feature type="region of interest" description="Disordered" evidence="6">
    <location>
        <begin position="1008"/>
        <end position="1036"/>
    </location>
</feature>
<keyword evidence="10" id="KW-1185">Reference proteome</keyword>
<evidence type="ECO:0000256" key="6">
    <source>
        <dbReference type="SAM" id="MobiDB-lite"/>
    </source>
</evidence>
<feature type="compositionally biased region" description="Low complexity" evidence="6">
    <location>
        <begin position="891"/>
        <end position="915"/>
    </location>
</feature>
<dbReference type="InterPro" id="IPR000719">
    <property type="entry name" value="Prot_kinase_dom"/>
</dbReference>
<dbReference type="Proteomes" id="UP000479190">
    <property type="component" value="Unassembled WGS sequence"/>
</dbReference>
<feature type="compositionally biased region" description="Basic and acidic residues" evidence="6">
    <location>
        <begin position="544"/>
        <end position="568"/>
    </location>
</feature>
<dbReference type="Pfam" id="PF00400">
    <property type="entry name" value="WD40"/>
    <property type="match status" value="4"/>
</dbReference>
<evidence type="ECO:0000256" key="2">
    <source>
        <dbReference type="ARBA" id="ARBA00021207"/>
    </source>
</evidence>
<keyword evidence="3 5" id="KW-0853">WD repeat</keyword>
<feature type="region of interest" description="Disordered" evidence="6">
    <location>
        <begin position="712"/>
        <end position="768"/>
    </location>
</feature>
<dbReference type="SUPFAM" id="SSF50978">
    <property type="entry name" value="WD40 repeat-like"/>
    <property type="match status" value="1"/>
</dbReference>
<evidence type="ECO:0000256" key="4">
    <source>
        <dbReference type="ARBA" id="ARBA00022737"/>
    </source>
</evidence>
<keyword evidence="4" id="KW-0677">Repeat</keyword>
<comment type="subcellular location">
    <subcellularLocation>
        <location evidence="1">Cytoplasmic vesicle</location>
        <location evidence="1">Autophagosome</location>
    </subcellularLocation>
</comment>
<evidence type="ECO:0000256" key="3">
    <source>
        <dbReference type="ARBA" id="ARBA00022574"/>
    </source>
</evidence>
<dbReference type="Gene3D" id="2.130.10.10">
    <property type="entry name" value="YVTN repeat-like/Quinoprotein amine dehydrogenase"/>
    <property type="match status" value="1"/>
</dbReference>
<dbReference type="CDD" id="cd00200">
    <property type="entry name" value="WD40"/>
    <property type="match status" value="1"/>
</dbReference>
<organism evidence="9 10">
    <name type="scientific">Trichogramma brassicae</name>
    <dbReference type="NCBI Taxonomy" id="86971"/>
    <lineage>
        <taxon>Eukaryota</taxon>
        <taxon>Metazoa</taxon>
        <taxon>Ecdysozoa</taxon>
        <taxon>Arthropoda</taxon>
        <taxon>Hexapoda</taxon>
        <taxon>Insecta</taxon>
        <taxon>Pterygota</taxon>
        <taxon>Neoptera</taxon>
        <taxon>Endopterygota</taxon>
        <taxon>Hymenoptera</taxon>
        <taxon>Apocrita</taxon>
        <taxon>Proctotrupomorpha</taxon>
        <taxon>Chalcidoidea</taxon>
        <taxon>Trichogrammatidae</taxon>
        <taxon>Trichogramma</taxon>
    </lineage>
</organism>
<dbReference type="InterPro" id="IPR008271">
    <property type="entry name" value="Ser/Thr_kinase_AS"/>
</dbReference>
<dbReference type="PANTHER" id="PTHR14221">
    <property type="entry name" value="WD REPEAT DOMAIN 44"/>
    <property type="match status" value="1"/>
</dbReference>
<dbReference type="InterPro" id="IPR015943">
    <property type="entry name" value="WD40/YVTN_repeat-like_dom_sf"/>
</dbReference>
<dbReference type="PROSITE" id="PS50011">
    <property type="entry name" value="PROTEIN_KINASE_DOM"/>
    <property type="match status" value="1"/>
</dbReference>
<dbReference type="InterPro" id="IPR029000">
    <property type="entry name" value="Cyclophilin-like_dom_sf"/>
</dbReference>
<dbReference type="Gene3D" id="2.40.100.10">
    <property type="entry name" value="Cyclophilin-like"/>
    <property type="match status" value="1"/>
</dbReference>
<sequence length="1550" mass="173050">MIRPKKNFAPPRKLDKKAIIEVGDKKFEVHADDLDIICNLGSGAYGIVDKMKHKLSGTTMAVKRIPVSYNQLEEKRLLMDLDITMRSSACPYTVQFYGALFREGDVWICMEVMDTSMDKLYDKVYNNGLNIPEDVLGKIAFSVISALHYLHSELKVIHRDVKPSNILINRQGQVKICDFGISGYLINSIAQTIDAGCKPYMAVKPNALIKDFKSYKKHRLKVANAKAKVDNKAPKFDLDVYYNKEKLIVDIEVIKRNYKEVFEVTKKLNKIAVKGGKVDCWNFEYIDRGDLRPYQKSIAKQIEINNKRLYNNLEALKEKKSEFHPRVMYKRWKPLKEAIIDKQSHLAAGAAAAAVRRGAEGDSEPRPRCFFDLELEHGNVPLGRVVFELYADYAPLACASFIAFCQGSHRGLSYRGSPFHRIVSDYWCQGGDVTKFSGVGWASIYPDDRIFEPEELSSGLRHTRPGVLSTSAADGFDSRFNLTFRPLKTVDDSCLVFGKVVKGMHSVYKASPNYSNCSRLKINESSSPQADQLLRLEIRRKVKQRESLEPENQEEKFSTPNAKADENVFVKPADPKPISVESSEKPSTEGSEQKIPAEKNEEETKGAGADKIVGRRKFRELRQRMQTEEDDILVNNSPPDSQTSSIEGVYPTPSKTSHPFRIIEHDTLSLQSMTSLGRVGRILSGTADNTSQIVPPGVQIPASSTVPVKDTQITAIPSVPSKDEDNASDKLSDKLSQSSSVMTLSGDALREPSLSGKSDQSSSSQCDKNTILQEPDVIASTKSNGKPAADAQANINKKPVAPPRRKKKSKTQTPNDLVPTNKEVVKSVSTLPSPASTIESITREFEHSLDIKSATKGQYVVKPQDEDKTKAEGPTKEEVERILKMRAEFMSMKSSDKSNSSPIGSTSSSSIGRHSLGPNRITPQGTRERRKSAGDQDLVQQLNMFVRTRTDSGKRLTDMEILEQVTVLNLDTGERVPLSIAEDKLPQCINPLSLHIMRLTSEYISNTSLDKEKESDEESVDSKMSSLPPDEDVSMGRVRKKTQKLKRFFGSTVKKTMDKAKSIAQEVSHARHKEDVVDIVNEVYPGEQQLIKLKASNSHKGPYDFYSLQHVQDMSGEHVGPVWCMKFSACGRLLATAGQDKVLRIWVLRDAFSYFQDMRTKYNAEKVSPTPSQESLVSQQSMEDPQTLANALAEAESSKGPFMPKPFCTYTGHTSDLLDVSWSKNYFVLSSSMDKTVRLWHISRKECLCCFQHIDFVTAIVFHPIDDRYFLSGSLDGKLRLWNIPDKKVAVWTEVDSQTKLITAANFCQNGKFAVVGSYDGRCIFYITDQLKYYTQIHVRSTRGKNSIGRKISGIEPMPGEDKILVTSNDSRIRLYDLRDLTLSCKYKGYVNVSSQIKASFSPDGQYIVSGSENQCIYIWKTHHDYSKFPSVRRDRNDFWEGIKAHNALVTCAVFAPNPESIIRQIELREQQLEAKNAAAAADADGVSVKETASCSGVDVSTPPLDPVVEQRTKGCGGHVLVSADFNGGIKVFLNKTKPKHSSLPASALA</sequence>
<dbReference type="InterPro" id="IPR040324">
    <property type="entry name" value="WDR44/Dgr2"/>
</dbReference>
<dbReference type="InterPro" id="IPR011009">
    <property type="entry name" value="Kinase-like_dom_sf"/>
</dbReference>
<feature type="compositionally biased region" description="Basic and acidic residues" evidence="6">
    <location>
        <begin position="582"/>
        <end position="605"/>
    </location>
</feature>
<dbReference type="Gene3D" id="1.10.510.10">
    <property type="entry name" value="Transferase(Phosphotransferase) domain 1"/>
    <property type="match status" value="1"/>
</dbReference>
<proteinExistence type="predicted"/>
<evidence type="ECO:0000313" key="9">
    <source>
        <dbReference type="EMBL" id="CAB0035848.1"/>
    </source>
</evidence>
<evidence type="ECO:0000256" key="5">
    <source>
        <dbReference type="PROSITE-ProRule" id="PRU00221"/>
    </source>
</evidence>
<dbReference type="InterPro" id="IPR001680">
    <property type="entry name" value="WD40_rpt"/>
</dbReference>
<accession>A0A6H5ICT6</accession>
<protein>
    <recommendedName>
        <fullName evidence="2">WD repeat-containing protein 44</fullName>
    </recommendedName>
</protein>
<feature type="region of interest" description="Disordered" evidence="6">
    <location>
        <begin position="632"/>
        <end position="654"/>
    </location>
</feature>
<feature type="region of interest" description="Disordered" evidence="6">
    <location>
        <begin position="544"/>
        <end position="609"/>
    </location>
</feature>
<dbReference type="PANTHER" id="PTHR14221:SF0">
    <property type="entry name" value="WD REPEAT-CONTAINING PROTEIN 44"/>
    <property type="match status" value="1"/>
</dbReference>
<feature type="repeat" description="WD" evidence="5">
    <location>
        <begin position="1250"/>
        <end position="1284"/>
    </location>
</feature>
<dbReference type="GO" id="GO:0005524">
    <property type="term" value="F:ATP binding"/>
    <property type="evidence" value="ECO:0007669"/>
    <property type="project" value="InterPro"/>
</dbReference>
<dbReference type="PROSITE" id="PS50294">
    <property type="entry name" value="WD_REPEATS_REGION"/>
    <property type="match status" value="3"/>
</dbReference>
<feature type="compositionally biased region" description="Low complexity" evidence="6">
    <location>
        <begin position="753"/>
        <end position="764"/>
    </location>
</feature>
<evidence type="ECO:0000259" key="8">
    <source>
        <dbReference type="PROSITE" id="PS50072"/>
    </source>
</evidence>
<feature type="repeat" description="WD" evidence="5">
    <location>
        <begin position="1115"/>
        <end position="1146"/>
    </location>
</feature>
<feature type="compositionally biased region" description="Basic and acidic residues" evidence="6">
    <location>
        <begin position="721"/>
        <end position="733"/>
    </location>
</feature>
<dbReference type="GO" id="GO:0003755">
    <property type="term" value="F:peptidyl-prolyl cis-trans isomerase activity"/>
    <property type="evidence" value="ECO:0007669"/>
    <property type="project" value="InterPro"/>
</dbReference>
<dbReference type="Gene3D" id="3.30.200.20">
    <property type="entry name" value="Phosphorylase Kinase, domain 1"/>
    <property type="match status" value="1"/>
</dbReference>
<dbReference type="GO" id="GO:0004672">
    <property type="term" value="F:protein kinase activity"/>
    <property type="evidence" value="ECO:0007669"/>
    <property type="project" value="InterPro"/>
</dbReference>
<feature type="region of interest" description="Disordered" evidence="6">
    <location>
        <begin position="780"/>
        <end position="823"/>
    </location>
</feature>
<dbReference type="OrthoDB" id="1932312at2759"/>
<reference evidence="9 10" key="1">
    <citation type="submission" date="2020-02" db="EMBL/GenBank/DDBJ databases">
        <authorList>
            <person name="Ferguson B K."/>
        </authorList>
    </citation>
    <scope>NUCLEOTIDE SEQUENCE [LARGE SCALE GENOMIC DNA]</scope>
</reference>
<dbReference type="GO" id="GO:0005776">
    <property type="term" value="C:autophagosome"/>
    <property type="evidence" value="ECO:0007669"/>
    <property type="project" value="UniProtKB-SubCell"/>
</dbReference>
<evidence type="ECO:0000256" key="1">
    <source>
        <dbReference type="ARBA" id="ARBA00004419"/>
    </source>
</evidence>
<dbReference type="EMBL" id="CADCXV010000802">
    <property type="protein sequence ID" value="CAB0035848.1"/>
    <property type="molecule type" value="Genomic_DNA"/>
</dbReference>
<feature type="domain" description="PPIase cyclophilin-type" evidence="8">
    <location>
        <begin position="372"/>
        <end position="531"/>
    </location>
</feature>
<feature type="compositionally biased region" description="Polar residues" evidence="6">
    <location>
        <begin position="634"/>
        <end position="646"/>
    </location>
</feature>
<gene>
    <name evidence="9" type="ORF">TBRA_LOCUS7731</name>
</gene>
<dbReference type="PRINTS" id="PR00153">
    <property type="entry name" value="CSAPPISMRASE"/>
</dbReference>
<dbReference type="Pfam" id="PF00160">
    <property type="entry name" value="Pro_isomerase"/>
    <property type="match status" value="1"/>
</dbReference>
<dbReference type="SUPFAM" id="SSF56112">
    <property type="entry name" value="Protein kinase-like (PK-like)"/>
    <property type="match status" value="1"/>
</dbReference>
<feature type="region of interest" description="Disordered" evidence="6">
    <location>
        <begin position="891"/>
        <end position="938"/>
    </location>
</feature>
<evidence type="ECO:0000313" key="10">
    <source>
        <dbReference type="Proteomes" id="UP000479190"/>
    </source>
</evidence>
<feature type="domain" description="Protein kinase" evidence="7">
    <location>
        <begin position="34"/>
        <end position="380"/>
    </location>
</feature>
<dbReference type="InterPro" id="IPR002130">
    <property type="entry name" value="Cyclophilin-type_PPIase_dom"/>
</dbReference>
<feature type="repeat" description="WD" evidence="5">
    <location>
        <begin position="1210"/>
        <end position="1243"/>
    </location>
</feature>
<dbReference type="SUPFAM" id="SSF50891">
    <property type="entry name" value="Cyclophilin-like"/>
    <property type="match status" value="1"/>
</dbReference>
<dbReference type="Pfam" id="PF00069">
    <property type="entry name" value="Pkinase"/>
    <property type="match status" value="1"/>
</dbReference>